<evidence type="ECO:0000313" key="3">
    <source>
        <dbReference type="Proteomes" id="UP001321542"/>
    </source>
</evidence>
<dbReference type="RefSeq" id="WP_286247478.1">
    <property type="nucleotide sequence ID" value="NZ_AP018448.1"/>
</dbReference>
<accession>A0ABN5V945</accession>
<keyword evidence="3" id="KW-1185">Reference proteome</keyword>
<gene>
    <name evidence="2" type="ORF">SGFS_007120</name>
</gene>
<dbReference type="Gene3D" id="2.70.70.10">
    <property type="entry name" value="Glucose Permease (Domain IIA)"/>
    <property type="match status" value="1"/>
</dbReference>
<reference evidence="2 3" key="1">
    <citation type="journal article" date="2010" name="ChemBioChem">
        <title>Cloning and characterization of the biosynthetic gene cluster of 16-membered macrolide antibiotic FD-891: involvement of a dual functional cytochrome P450 monooxygenase catalyzing epoxidation and hydroxylation.</title>
        <authorList>
            <person name="Kudo F."/>
            <person name="Motegi A."/>
            <person name="Mizoue K."/>
            <person name="Eguchi T."/>
        </authorList>
    </citation>
    <scope>NUCLEOTIDE SEQUENCE [LARGE SCALE GENOMIC DNA]</scope>
    <source>
        <strain evidence="2 3">A-8890</strain>
    </source>
</reference>
<sequence>MALELGDHVWYWNHKISFDKNIPRAVWFPGSDPNNPTDYQGRGKEIYNFVVHADEIARGRPHMRNYEGSYAWLNNNPGNITGQPGGPDFGQYPGKFNWHNFLIFPTWADGWYAIAKLLRSNLYKNLSILEAFKKYAPASDGNNPVAYANSVAAALGISVSTRVGDLDDSQMAVMQNKIQEVEGAIPGASLTWDSDEIPTEISDLLPAGGWKVGRPRALVQASDSFTIDVSAPVAPSGFTQGHGGPGQGGHVGANWYIRYGMDIGGKRGTPVYAAFDGHVTKFKPHNPAQDTQKVYGAEIFMRSKNDMMGAFCTHLTDVPGSVFVGAEVSRGQLLGTVHERAGVSPHLHMALVEIIGGAPGGQYQGVDLYQFFLDLEASAPETVVPIQFWQDGSPPEPVWRLTRLGVLHRSQVPESASA</sequence>
<dbReference type="InterPro" id="IPR011055">
    <property type="entry name" value="Dup_hybrid_motif"/>
</dbReference>
<evidence type="ECO:0000313" key="2">
    <source>
        <dbReference type="EMBL" id="BBC29418.1"/>
    </source>
</evidence>
<dbReference type="InterPro" id="IPR016047">
    <property type="entry name" value="M23ase_b-sheet_dom"/>
</dbReference>
<dbReference type="SUPFAM" id="SSF51261">
    <property type="entry name" value="Duplicated hybrid motif"/>
    <property type="match status" value="1"/>
</dbReference>
<proteinExistence type="predicted"/>
<dbReference type="Pfam" id="PF01551">
    <property type="entry name" value="Peptidase_M23"/>
    <property type="match status" value="1"/>
</dbReference>
<reference evidence="2 3" key="2">
    <citation type="journal article" date="2023" name="ChemBioChem">
        <title>Acyltransferase Domain Exchange between Two Independent Type I Polyketide Synthases in the Same Producer Strain of Macrolide Antibiotics.</title>
        <authorList>
            <person name="Kudo F."/>
            <person name="Kishikawa K."/>
            <person name="Tsuboi K."/>
            <person name="Kido T."/>
            <person name="Usui T."/>
            <person name="Hashimoto J."/>
            <person name="Shin-Ya K."/>
            <person name="Miyanaga A."/>
            <person name="Eguchi T."/>
        </authorList>
    </citation>
    <scope>NUCLEOTIDE SEQUENCE [LARGE SCALE GENOMIC DNA]</scope>
    <source>
        <strain evidence="2 3">A-8890</strain>
    </source>
</reference>
<protein>
    <recommendedName>
        <fullName evidence="1">M23ase beta-sheet core domain-containing protein</fullName>
    </recommendedName>
</protein>
<feature type="domain" description="M23ase beta-sheet core" evidence="1">
    <location>
        <begin position="258"/>
        <end position="351"/>
    </location>
</feature>
<organism evidence="2 3">
    <name type="scientific">Streptomyces graminofaciens</name>
    <dbReference type="NCBI Taxonomy" id="68212"/>
    <lineage>
        <taxon>Bacteria</taxon>
        <taxon>Bacillati</taxon>
        <taxon>Actinomycetota</taxon>
        <taxon>Actinomycetes</taxon>
        <taxon>Kitasatosporales</taxon>
        <taxon>Streptomycetaceae</taxon>
        <taxon>Streptomyces</taxon>
    </lineage>
</organism>
<name>A0ABN5V945_9ACTN</name>
<dbReference type="Proteomes" id="UP001321542">
    <property type="component" value="Chromosome"/>
</dbReference>
<dbReference type="EMBL" id="AP018448">
    <property type="protein sequence ID" value="BBC29418.1"/>
    <property type="molecule type" value="Genomic_DNA"/>
</dbReference>
<dbReference type="CDD" id="cd12797">
    <property type="entry name" value="M23_peptidase"/>
    <property type="match status" value="1"/>
</dbReference>
<evidence type="ECO:0000259" key="1">
    <source>
        <dbReference type="Pfam" id="PF01551"/>
    </source>
</evidence>